<gene>
    <name evidence="1" type="ORF">C7212DRAFT_343032</name>
</gene>
<dbReference type="Proteomes" id="UP000246991">
    <property type="component" value="Unassembled WGS sequence"/>
</dbReference>
<evidence type="ECO:0000313" key="1">
    <source>
        <dbReference type="EMBL" id="PWW77215.1"/>
    </source>
</evidence>
<protein>
    <submittedName>
        <fullName evidence="1">Uncharacterized protein</fullName>
    </submittedName>
</protein>
<proteinExistence type="predicted"/>
<reference evidence="1 2" key="1">
    <citation type="submission" date="2018-03" db="EMBL/GenBank/DDBJ databases">
        <title>Genomes of Pezizomycetes fungi and the evolution of truffles.</title>
        <authorList>
            <person name="Murat C."/>
            <person name="Payen T."/>
            <person name="Noel B."/>
            <person name="Kuo A."/>
            <person name="Martin F.M."/>
        </authorList>
    </citation>
    <scope>NUCLEOTIDE SEQUENCE [LARGE SCALE GENOMIC DNA]</scope>
    <source>
        <strain evidence="1">091103-1</strain>
    </source>
</reference>
<dbReference type="AlphaFoldDB" id="A0A317SRU6"/>
<organism evidence="1 2">
    <name type="scientific">Tuber magnatum</name>
    <name type="common">white Piedmont truffle</name>
    <dbReference type="NCBI Taxonomy" id="42249"/>
    <lineage>
        <taxon>Eukaryota</taxon>
        <taxon>Fungi</taxon>
        <taxon>Dikarya</taxon>
        <taxon>Ascomycota</taxon>
        <taxon>Pezizomycotina</taxon>
        <taxon>Pezizomycetes</taxon>
        <taxon>Pezizales</taxon>
        <taxon>Tuberaceae</taxon>
        <taxon>Tuber</taxon>
    </lineage>
</organism>
<evidence type="ECO:0000313" key="2">
    <source>
        <dbReference type="Proteomes" id="UP000246991"/>
    </source>
</evidence>
<keyword evidence="2" id="KW-1185">Reference proteome</keyword>
<name>A0A317SRU6_9PEZI</name>
<accession>A0A317SRU6</accession>
<sequence>MRVVSAYTKKMPTPSSLDMTTAHDRRLRNAQRVSKSTERCYNDAVGLWWRFNKNHLGRMPTNTLSSVYEIKNWIRYISLGHSHLGNTLTQCTVRAYWRRLCCGLYWIMNEEFSEPVCWKINDVYLYPLTRPTVAKALLKFIKGNIAPSGSPKLYLTTVRRLKSNIPISDIKEIL</sequence>
<dbReference type="EMBL" id="PYWC01000025">
    <property type="protein sequence ID" value="PWW77215.1"/>
    <property type="molecule type" value="Genomic_DNA"/>
</dbReference>
<comment type="caution">
    <text evidence="1">The sequence shown here is derived from an EMBL/GenBank/DDBJ whole genome shotgun (WGS) entry which is preliminary data.</text>
</comment>